<dbReference type="Pfam" id="PF03864">
    <property type="entry name" value="Phage_cap_E"/>
    <property type="match status" value="1"/>
</dbReference>
<evidence type="ECO:0000313" key="1">
    <source>
        <dbReference type="EMBL" id="KVW99511.1"/>
    </source>
</evidence>
<dbReference type="EMBL" id="LDUG01000004">
    <property type="protein sequence ID" value="KVW99511.1"/>
    <property type="molecule type" value="Genomic_DNA"/>
</dbReference>
<keyword evidence="2" id="KW-1185">Reference proteome</keyword>
<name>A0A119CYB4_THIDE</name>
<protein>
    <submittedName>
        <fullName evidence="1">Elements of external origin</fullName>
    </submittedName>
</protein>
<dbReference type="OrthoDB" id="6388191at2"/>
<comment type="caution">
    <text evidence="1">The sequence shown here is derived from an EMBL/GenBank/DDBJ whole genome shotgun (WGS) entry which is preliminary data.</text>
</comment>
<dbReference type="PATRIC" id="fig|36861.3.peg.2547"/>
<reference evidence="1 2" key="1">
    <citation type="journal article" date="2015" name="Appl. Environ. Microbiol.">
        <title>Aerobic and Anaerobic Thiosulfate Oxidation by a Cold-Adapted, Subglacial Chemoautotroph.</title>
        <authorList>
            <person name="Harrold Z.R."/>
            <person name="Skidmore M.L."/>
            <person name="Hamilton T.L."/>
            <person name="Desch L."/>
            <person name="Amada K."/>
            <person name="van Gelder W."/>
            <person name="Glover K."/>
            <person name="Roden E.E."/>
            <person name="Boyd E.S."/>
        </authorList>
    </citation>
    <scope>NUCLEOTIDE SEQUENCE [LARGE SCALE GENOMIC DNA]</scope>
    <source>
        <strain evidence="1 2">RG</strain>
    </source>
</reference>
<accession>A0A119CYB4</accession>
<dbReference type="RefSeq" id="WP_059751241.1">
    <property type="nucleotide sequence ID" value="NZ_LDUG01000004.1"/>
</dbReference>
<dbReference type="Proteomes" id="UP000064243">
    <property type="component" value="Unassembled WGS sequence"/>
</dbReference>
<proteinExistence type="predicted"/>
<dbReference type="AlphaFoldDB" id="A0A119CYB4"/>
<gene>
    <name evidence="1" type="ORF">ABW22_01450</name>
</gene>
<sequence length="332" mass="36367">MPSMDIFNNDAFSTVSLSAAIGDTPYVPQRLAELNLFSEEGMTTTSAMIEQLGTTLSLVPAGTRGAPANATDRNKAKLIPFPSVHLPASETVLADTIQNLRAFGSESELETVQAVVNKQLTKMRRNLDATIEYHRMGAIKGQVLDSDGTSVLLNLYTAFGVAQQTHNMALTTSTTKVREQIIKAKRKSEDDLGGLMYRGMRAFCSPAFFDAFVGHTAVEAAFDRWMNGEFLRQDVRAGFYHGGVFWEEYRGAVGGVSFITDGEAYLVPEGVPDMFITNYAPADYMEAVNTIGLPYYAKQEAMRMNKGVELEAQSNPLCLNTRPRSVIKLTAS</sequence>
<dbReference type="InterPro" id="IPR005564">
    <property type="entry name" value="Major_capsid_GpE"/>
</dbReference>
<organism evidence="1 2">
    <name type="scientific">Thiobacillus denitrificans</name>
    <dbReference type="NCBI Taxonomy" id="36861"/>
    <lineage>
        <taxon>Bacteria</taxon>
        <taxon>Pseudomonadati</taxon>
        <taxon>Pseudomonadota</taxon>
        <taxon>Betaproteobacteria</taxon>
        <taxon>Nitrosomonadales</taxon>
        <taxon>Thiobacillaceae</taxon>
        <taxon>Thiobacillus</taxon>
    </lineage>
</organism>
<evidence type="ECO:0000313" key="2">
    <source>
        <dbReference type="Proteomes" id="UP000064243"/>
    </source>
</evidence>